<accession>A0A5U8XZC3</accession>
<organism evidence="1">
    <name type="scientific">Salmonella muenchen</name>
    <dbReference type="NCBI Taxonomy" id="596"/>
    <lineage>
        <taxon>Bacteria</taxon>
        <taxon>Pseudomonadati</taxon>
        <taxon>Pseudomonadota</taxon>
        <taxon>Gammaproteobacteria</taxon>
        <taxon>Enterobacterales</taxon>
        <taxon>Enterobacteriaceae</taxon>
        <taxon>Salmonella</taxon>
    </lineage>
</organism>
<reference evidence="1" key="1">
    <citation type="submission" date="2018-07" db="EMBL/GenBank/DDBJ databases">
        <authorList>
            <person name="Ashton P.M."/>
            <person name="Dallman T."/>
            <person name="Nair S."/>
            <person name="De Pinna E."/>
            <person name="Peters T."/>
            <person name="Grant K."/>
        </authorList>
    </citation>
    <scope>NUCLEOTIDE SEQUENCE</scope>
    <source>
        <strain evidence="1">142535</strain>
    </source>
</reference>
<comment type="caution">
    <text evidence="1">The sequence shown here is derived from an EMBL/GenBank/DDBJ whole genome shotgun (WGS) entry which is preliminary data.</text>
</comment>
<dbReference type="EMBL" id="AAGUDP010000080">
    <property type="protein sequence ID" value="EBS0566367.1"/>
    <property type="molecule type" value="Genomic_DNA"/>
</dbReference>
<sequence length="121" mass="14460">MLRRAYDLDNGIYDERYEKEHPYALIEAHKAETNAYHSILYLYAERYERFGVWDRFHMDFDTFMKYEPEDCEWMIKYCELRQAEERKTAEDATKNAKGKIITDKDTVAADMAAIRQGQIKG</sequence>
<name>A0A5U8XZC3_SALMU</name>
<proteinExistence type="predicted"/>
<evidence type="ECO:0000313" key="1">
    <source>
        <dbReference type="EMBL" id="EBS0566367.1"/>
    </source>
</evidence>
<dbReference type="AlphaFoldDB" id="A0A5U8XZC3"/>
<protein>
    <submittedName>
        <fullName evidence="1">Uncharacterized protein</fullName>
    </submittedName>
</protein>
<gene>
    <name evidence="1" type="ORF">DTU56_25220</name>
</gene>